<organism evidence="1 2">
    <name type="scientific">Zopfia rhizophila CBS 207.26</name>
    <dbReference type="NCBI Taxonomy" id="1314779"/>
    <lineage>
        <taxon>Eukaryota</taxon>
        <taxon>Fungi</taxon>
        <taxon>Dikarya</taxon>
        <taxon>Ascomycota</taxon>
        <taxon>Pezizomycotina</taxon>
        <taxon>Dothideomycetes</taxon>
        <taxon>Dothideomycetes incertae sedis</taxon>
        <taxon>Zopfiaceae</taxon>
        <taxon>Zopfia</taxon>
    </lineage>
</organism>
<dbReference type="OrthoDB" id="4216327at2759"/>
<evidence type="ECO:0000313" key="1">
    <source>
        <dbReference type="EMBL" id="KAF2193214.1"/>
    </source>
</evidence>
<evidence type="ECO:0000313" key="2">
    <source>
        <dbReference type="Proteomes" id="UP000800200"/>
    </source>
</evidence>
<sequence>MHQHICGDTDLWKGCGEYGEHGSCLSWSTWGEGNTQPVCWDAIENILNQCYPEASPMNYKYEACWELDAKRYDVVECCYE</sequence>
<keyword evidence="2" id="KW-1185">Reference proteome</keyword>
<accession>A0A6A6ENR3</accession>
<name>A0A6A6ENR3_9PEZI</name>
<gene>
    <name evidence="1" type="ORF">K469DRAFT_715249</name>
</gene>
<proteinExistence type="predicted"/>
<dbReference type="EMBL" id="ML994614">
    <property type="protein sequence ID" value="KAF2193214.1"/>
    <property type="molecule type" value="Genomic_DNA"/>
</dbReference>
<dbReference type="AlphaFoldDB" id="A0A6A6ENR3"/>
<dbReference type="Proteomes" id="UP000800200">
    <property type="component" value="Unassembled WGS sequence"/>
</dbReference>
<reference evidence="1" key="1">
    <citation type="journal article" date="2020" name="Stud. Mycol.">
        <title>101 Dothideomycetes genomes: a test case for predicting lifestyles and emergence of pathogens.</title>
        <authorList>
            <person name="Haridas S."/>
            <person name="Albert R."/>
            <person name="Binder M."/>
            <person name="Bloem J."/>
            <person name="Labutti K."/>
            <person name="Salamov A."/>
            <person name="Andreopoulos B."/>
            <person name="Baker S."/>
            <person name="Barry K."/>
            <person name="Bills G."/>
            <person name="Bluhm B."/>
            <person name="Cannon C."/>
            <person name="Castanera R."/>
            <person name="Culley D."/>
            <person name="Daum C."/>
            <person name="Ezra D."/>
            <person name="Gonzalez J."/>
            <person name="Henrissat B."/>
            <person name="Kuo A."/>
            <person name="Liang C."/>
            <person name="Lipzen A."/>
            <person name="Lutzoni F."/>
            <person name="Magnuson J."/>
            <person name="Mondo S."/>
            <person name="Nolan M."/>
            <person name="Ohm R."/>
            <person name="Pangilinan J."/>
            <person name="Park H.-J."/>
            <person name="Ramirez L."/>
            <person name="Alfaro M."/>
            <person name="Sun H."/>
            <person name="Tritt A."/>
            <person name="Yoshinaga Y."/>
            <person name="Zwiers L.-H."/>
            <person name="Turgeon B."/>
            <person name="Goodwin S."/>
            <person name="Spatafora J."/>
            <person name="Crous P."/>
            <person name="Grigoriev I."/>
        </authorList>
    </citation>
    <scope>NUCLEOTIDE SEQUENCE</scope>
    <source>
        <strain evidence="1">CBS 207.26</strain>
    </source>
</reference>
<protein>
    <submittedName>
        <fullName evidence="1">Uncharacterized protein</fullName>
    </submittedName>
</protein>